<organism evidence="2 3">
    <name type="scientific">Senna tora</name>
    <dbReference type="NCBI Taxonomy" id="362788"/>
    <lineage>
        <taxon>Eukaryota</taxon>
        <taxon>Viridiplantae</taxon>
        <taxon>Streptophyta</taxon>
        <taxon>Embryophyta</taxon>
        <taxon>Tracheophyta</taxon>
        <taxon>Spermatophyta</taxon>
        <taxon>Magnoliopsida</taxon>
        <taxon>eudicotyledons</taxon>
        <taxon>Gunneridae</taxon>
        <taxon>Pentapetalae</taxon>
        <taxon>rosids</taxon>
        <taxon>fabids</taxon>
        <taxon>Fabales</taxon>
        <taxon>Fabaceae</taxon>
        <taxon>Caesalpinioideae</taxon>
        <taxon>Cassia clade</taxon>
        <taxon>Senna</taxon>
    </lineage>
</organism>
<name>A0A835C8N4_9FABA</name>
<feature type="transmembrane region" description="Helical" evidence="1">
    <location>
        <begin position="315"/>
        <end position="346"/>
    </location>
</feature>
<evidence type="ECO:0000313" key="2">
    <source>
        <dbReference type="EMBL" id="KAF7833491.1"/>
    </source>
</evidence>
<feature type="transmembrane region" description="Helical" evidence="1">
    <location>
        <begin position="274"/>
        <end position="303"/>
    </location>
</feature>
<keyword evidence="3" id="KW-1185">Reference proteome</keyword>
<dbReference type="EMBL" id="JAAIUW010000005">
    <property type="protein sequence ID" value="KAF7833491.1"/>
    <property type="molecule type" value="Genomic_DNA"/>
</dbReference>
<protein>
    <submittedName>
        <fullName evidence="2">Uncharacterized protein</fullName>
    </submittedName>
</protein>
<feature type="transmembrane region" description="Helical" evidence="1">
    <location>
        <begin position="88"/>
        <end position="106"/>
    </location>
</feature>
<dbReference type="AlphaFoldDB" id="A0A835C8N4"/>
<proteinExistence type="predicted"/>
<accession>A0A835C8N4</accession>
<sequence>MNSVKRRCVSGSGADSCEALIRARRSGGYVRLGAARLRGAARLLSFFPAARLLSCWGRGSLIWWVCCCVCGPVLLLIFADLSLRIRRWFAARAVLCGFLAWIHDFLYRSSLLPLLFTSPIASSFLGMLGVRPWGLRCSGGRLLCDGDKEQFIADVLFQLENFSARSSKDDMLRRFSSLNHSCASSFRVEGNARHITSSVAPAYSMAALYALMCASGSVAPSYLSRGPGILSLGISMLIISSVKGCIDFLGFFFESPSSFSGFFLESPSSFSSSSSWSCFLFFVLILVVGAVFWFVSFLFAFVSERPYLLHHPFELLFHLFPCSVLFLVLLVLFLVIFSLVVCYLLLLSSSGGLVDRPVFSLLFADVVVLCASVGPVSLVVGSGCTGVVGSWYSASWRLGWAEGGTI</sequence>
<gene>
    <name evidence="2" type="ORF">G2W53_015824</name>
</gene>
<keyword evidence="1" id="KW-1133">Transmembrane helix</keyword>
<evidence type="ECO:0000256" key="1">
    <source>
        <dbReference type="SAM" id="Phobius"/>
    </source>
</evidence>
<feature type="transmembrane region" description="Helical" evidence="1">
    <location>
        <begin position="202"/>
        <end position="223"/>
    </location>
</feature>
<dbReference type="Proteomes" id="UP000634136">
    <property type="component" value="Unassembled WGS sequence"/>
</dbReference>
<feature type="transmembrane region" description="Helical" evidence="1">
    <location>
        <begin position="229"/>
        <end position="253"/>
    </location>
</feature>
<feature type="transmembrane region" description="Helical" evidence="1">
    <location>
        <begin position="61"/>
        <end position="81"/>
    </location>
</feature>
<keyword evidence="1" id="KW-0812">Transmembrane</keyword>
<comment type="caution">
    <text evidence="2">The sequence shown here is derived from an EMBL/GenBank/DDBJ whole genome shotgun (WGS) entry which is preliminary data.</text>
</comment>
<reference evidence="2" key="1">
    <citation type="submission" date="2020-09" db="EMBL/GenBank/DDBJ databases">
        <title>Genome-Enabled Discovery of Anthraquinone Biosynthesis in Senna tora.</title>
        <authorList>
            <person name="Kang S.-H."/>
            <person name="Pandey R.P."/>
            <person name="Lee C.-M."/>
            <person name="Sim J.-S."/>
            <person name="Jeong J.-T."/>
            <person name="Choi B.-S."/>
            <person name="Jung M."/>
            <person name="Ginzburg D."/>
            <person name="Zhao K."/>
            <person name="Won S.Y."/>
            <person name="Oh T.-J."/>
            <person name="Yu Y."/>
            <person name="Kim N.-H."/>
            <person name="Lee O.R."/>
            <person name="Lee T.-H."/>
            <person name="Bashyal P."/>
            <person name="Kim T.-S."/>
            <person name="Lee W.-H."/>
            <person name="Kawkins C."/>
            <person name="Kim C.-K."/>
            <person name="Kim J.S."/>
            <person name="Ahn B.O."/>
            <person name="Rhee S.Y."/>
            <person name="Sohng J.K."/>
        </authorList>
    </citation>
    <scope>NUCLEOTIDE SEQUENCE</scope>
    <source>
        <tissue evidence="2">Leaf</tissue>
    </source>
</reference>
<keyword evidence="1" id="KW-0472">Membrane</keyword>
<feature type="transmembrane region" description="Helical" evidence="1">
    <location>
        <begin position="358"/>
        <end position="380"/>
    </location>
</feature>
<evidence type="ECO:0000313" key="3">
    <source>
        <dbReference type="Proteomes" id="UP000634136"/>
    </source>
</evidence>